<gene>
    <name evidence="2" type="ORF">HOV93_19640</name>
</gene>
<organism evidence="2 3">
    <name type="scientific">Bremerella alba</name>
    <dbReference type="NCBI Taxonomy" id="980252"/>
    <lineage>
        <taxon>Bacteria</taxon>
        <taxon>Pseudomonadati</taxon>
        <taxon>Planctomycetota</taxon>
        <taxon>Planctomycetia</taxon>
        <taxon>Pirellulales</taxon>
        <taxon>Pirellulaceae</taxon>
        <taxon>Bremerella</taxon>
    </lineage>
</organism>
<feature type="domain" description="DUF7674" evidence="1">
    <location>
        <begin position="3"/>
        <end position="73"/>
    </location>
</feature>
<dbReference type="Proteomes" id="UP000551616">
    <property type="component" value="Unassembled WGS sequence"/>
</dbReference>
<reference evidence="2 3" key="1">
    <citation type="submission" date="2020-05" db="EMBL/GenBank/DDBJ databases">
        <title>Bremerella alba sp. nov., a novel planctomycete isolated from the surface of the macroalga Fucus spiralis.</title>
        <authorList>
            <person name="Godinho O."/>
            <person name="Botelho R."/>
            <person name="Albuquerque L."/>
            <person name="Wiegand S."/>
            <person name="Da Costa M.S."/>
            <person name="Lobo-Da-Cunha A."/>
            <person name="Jogler C."/>
            <person name="Lage O.M."/>
        </authorList>
    </citation>
    <scope>NUCLEOTIDE SEQUENCE [LARGE SCALE GENOMIC DNA]</scope>
    <source>
        <strain evidence="2 3">FF15</strain>
    </source>
</reference>
<dbReference type="AlphaFoldDB" id="A0A7V9A6Z4"/>
<proteinExistence type="predicted"/>
<dbReference type="RefSeq" id="WP_207396248.1">
    <property type="nucleotide sequence ID" value="NZ_JABRWO010000004.1"/>
</dbReference>
<keyword evidence="3" id="KW-1185">Reference proteome</keyword>
<evidence type="ECO:0000313" key="2">
    <source>
        <dbReference type="EMBL" id="MBA2114797.1"/>
    </source>
</evidence>
<evidence type="ECO:0000313" key="3">
    <source>
        <dbReference type="Proteomes" id="UP000551616"/>
    </source>
</evidence>
<protein>
    <recommendedName>
        <fullName evidence="1">DUF7674 domain-containing protein</fullName>
    </recommendedName>
</protein>
<evidence type="ECO:0000259" key="1">
    <source>
        <dbReference type="Pfam" id="PF24722"/>
    </source>
</evidence>
<dbReference type="EMBL" id="JABRWO010000004">
    <property type="protein sequence ID" value="MBA2114797.1"/>
    <property type="molecule type" value="Genomic_DNA"/>
</dbReference>
<comment type="caution">
    <text evidence="2">The sequence shown here is derived from an EMBL/GenBank/DDBJ whole genome shotgun (WGS) entry which is preliminary data.</text>
</comment>
<name>A0A7V9A6Z4_9BACT</name>
<dbReference type="InterPro" id="IPR056091">
    <property type="entry name" value="DUF7674"/>
</dbReference>
<dbReference type="Pfam" id="PF24722">
    <property type="entry name" value="DUF7674"/>
    <property type="match status" value="1"/>
</dbReference>
<sequence>MVQSFIDQHKRHEFDSACQLFMELFQQGSPELMNALYVSFLENITFKDDTTSRRWAYDRMPPMMQTAYEEMESHNRRIHGGE</sequence>
<accession>A0A7V9A6Z4</accession>